<feature type="compositionally biased region" description="Basic and acidic residues" evidence="1">
    <location>
        <begin position="73"/>
        <end position="82"/>
    </location>
</feature>
<gene>
    <name evidence="2" type="ORF">SNAT2548_LOCUS10884</name>
</gene>
<dbReference type="Proteomes" id="UP000604046">
    <property type="component" value="Unassembled WGS sequence"/>
</dbReference>
<protein>
    <submittedName>
        <fullName evidence="2">Uncharacterized protein</fullName>
    </submittedName>
</protein>
<comment type="caution">
    <text evidence="2">The sequence shown here is derived from an EMBL/GenBank/DDBJ whole genome shotgun (WGS) entry which is preliminary data.</text>
</comment>
<evidence type="ECO:0000313" key="3">
    <source>
        <dbReference type="Proteomes" id="UP000604046"/>
    </source>
</evidence>
<dbReference type="AlphaFoldDB" id="A0A812L928"/>
<feature type="region of interest" description="Disordered" evidence="1">
    <location>
        <begin position="49"/>
        <end position="82"/>
    </location>
</feature>
<accession>A0A812L928</accession>
<evidence type="ECO:0000256" key="1">
    <source>
        <dbReference type="SAM" id="MobiDB-lite"/>
    </source>
</evidence>
<organism evidence="2 3">
    <name type="scientific">Symbiodinium natans</name>
    <dbReference type="NCBI Taxonomy" id="878477"/>
    <lineage>
        <taxon>Eukaryota</taxon>
        <taxon>Sar</taxon>
        <taxon>Alveolata</taxon>
        <taxon>Dinophyceae</taxon>
        <taxon>Suessiales</taxon>
        <taxon>Symbiodiniaceae</taxon>
        <taxon>Symbiodinium</taxon>
    </lineage>
</organism>
<sequence length="82" mass="8917">MANAALISYCALLLSDRLEHEITLAPLAVKALRSLALLLLQEPSLVSEDAVKEAEMEPEEEQARGESPSPENPRSEGRPSSF</sequence>
<proteinExistence type="predicted"/>
<dbReference type="EMBL" id="CAJNDS010000935">
    <property type="protein sequence ID" value="CAE7241294.1"/>
    <property type="molecule type" value="Genomic_DNA"/>
</dbReference>
<name>A0A812L928_9DINO</name>
<evidence type="ECO:0000313" key="2">
    <source>
        <dbReference type="EMBL" id="CAE7241294.1"/>
    </source>
</evidence>
<reference evidence="2" key="1">
    <citation type="submission" date="2021-02" db="EMBL/GenBank/DDBJ databases">
        <authorList>
            <person name="Dougan E. K."/>
            <person name="Rhodes N."/>
            <person name="Thang M."/>
            <person name="Chan C."/>
        </authorList>
    </citation>
    <scope>NUCLEOTIDE SEQUENCE</scope>
</reference>
<keyword evidence="3" id="KW-1185">Reference proteome</keyword>